<dbReference type="InterPro" id="IPR011993">
    <property type="entry name" value="PH-like_dom_sf"/>
</dbReference>
<feature type="region of interest" description="Disordered" evidence="6">
    <location>
        <begin position="818"/>
        <end position="837"/>
    </location>
</feature>
<name>A0A8T2JPT3_9PIPI</name>
<dbReference type="InterPro" id="IPR036028">
    <property type="entry name" value="SH3-like_dom_sf"/>
</dbReference>
<feature type="domain" description="SH3" evidence="7">
    <location>
        <begin position="1247"/>
        <end position="1306"/>
    </location>
</feature>
<dbReference type="PANTHER" id="PTHR47544">
    <property type="entry name" value="RHO GUANINE NUCLEOTIDE EXCHANGE FACTOR 4"/>
    <property type="match status" value="1"/>
</dbReference>
<dbReference type="InterPro" id="IPR001452">
    <property type="entry name" value="SH3_domain"/>
</dbReference>
<accession>A0A8T2JPT3</accession>
<evidence type="ECO:0000259" key="8">
    <source>
        <dbReference type="PROSITE" id="PS50003"/>
    </source>
</evidence>
<dbReference type="Pfam" id="PF00621">
    <property type="entry name" value="RhoGEF"/>
    <property type="match status" value="1"/>
</dbReference>
<evidence type="ECO:0000313" key="10">
    <source>
        <dbReference type="EMBL" id="KAG8445427.1"/>
    </source>
</evidence>
<evidence type="ECO:0008006" key="12">
    <source>
        <dbReference type="Google" id="ProtNLM"/>
    </source>
</evidence>
<dbReference type="SMART" id="SM00326">
    <property type="entry name" value="SH3"/>
    <property type="match status" value="1"/>
</dbReference>
<sequence>MSENKSTHRITTRFLLFQIPEPNEDPSQTLDFQEDYCSDYLQEAGFLNQEEDEDYFEAQSYFSESNSELKSEAFESISDTESVSSDTNDELIGKSECCPLRKEYLYSYNDEKNCRYFKNDKHLIDKKCHKKDLVGISSCLHTEQKVLHQNLTSEHKEIVIHKNKGSNTLEDKPRQQLIPREICNKYKDKNGAQDQHSYKDTFACQLESKLFRALNFAKLHRSTALSKSENCLICAGSETKGSTGKTGGCQSLPSVHFEIDQSTDCSSNCSHATTLSQCKHKTYKETQCTKEDQLDIFIRNDSQDERLLKLEHFGKEEDSDGVLHLEDQMDPTNLKDKASIIITDTFQEVFQDKWTEDTTECKQSQILTQCYLQHVNNLLRKEVNAQDPINTNHFENDHMKVLSNSINNSPVTVVSAQRPEMQKIREECQELGFNRYKDCPLHLNTDEESSDCSETCNELGCEVLPLDKCIKQEKDKSETNALSVPERILKSSSLLSHQKETTGRFFQGHTRIQGINVQDILWDETCTQSSNKDSKTRSIKQKNYSDPEYHGHDVIGDESDFTEQNKCSKTQQNLDGKETVSEENENVYIESVNEESIDVTYYSSSPKERESKYCLDDVESTCRRFNSENIENTMKHYGKSEIHEMGDKMDSLMPSMVFLALKKEQLKNDTSNNKEENNIKKEKMDVVNKINCTNLLVEKHLINGGPVGNKCPDEASSDFSDDDLFEKKCLYNRSMRKASGSGRIDLDNFTRLRCGGMNGTTTNKPDIYQGKEVQTSQPENNEVKRNAETRRFKERLMWAHKSFSSIFDFKSMEKESATQCTESTKSSSREEKKKLRSWKTLKKNKERDTSKRLHLLNLSAHITHVNKPGGTSRENQENGTENIYPVLDLSKLPSCMEINHEISDMSTETNLQYPVTGEANINASLEISCEELGIISQIDLNSQQVLKNQQSIFTPVYTFSNSEVNAIPCRPMSPKPIIQWPSLQRKTLQNSKISASSVTSLGNYFPMEGCPDSPEILKKPLDVYWLDIKCQKDDSSNSSQSKYSLNTASSVTDLLRDDENREHVSPVAIKMERDKSAQHTTKKLSQVMTFLYPSLNTEQKMSVGNAENSENTKANSLFKSLSCDNIWICERNGKRMLEMSEKSIEVENLENCSKASSINISTGPPEIFRTRPLKFNSFSHSTPTRLDLVGCVRRTSVPVFSDGSADRPTLFDDMGSDEDFYEELHVSSHRYGGGGEQLAINELISDGSVVYAEALWDHVTMDDEELGFKANSVIEVMDASNKEWWWGRILDSEGWFPASFVRLRVNQDEPIEDYTSKVSGKDQDPRNVSRRLGFGQTNKDQMRTNVINEILNTEKDYIKHLKDICEGYIKQCRKRADMFTEDQLRTIFGNIEDIYKFQKKFLKTLEKRINKDSPHLSEIGSCFLEYQTDFQIYSEYCNNHPNACTELSKLSKVKKYGYFFETCRLVQKMIDISLDGFLLTPVQKICKYPLQLAELLKYTNPQHRDYTEVEAALNAMKNVAQLINERKRRLENIDKIAQWQSSIEDWEGEDILTRSSELIYSGELTKISPLQPKGQQRIFFLFDHQIVYCKKDLLRRDMLYYRGRMNMDNMEVVNIEDGKDKDFNINVKNAFKLQSKVCEEFHLFLAKKPEHKQQWIQAFEDERKQVLLDQETGFSISEIQKKQAMINACRPHPTGKPKAVNRTYYDFWMKQKHPTLPANVPQQQVFMLAEPKRKPSNFWHNISKLTPFKK</sequence>
<dbReference type="GO" id="GO:0035556">
    <property type="term" value="P:intracellular signal transduction"/>
    <property type="evidence" value="ECO:0007669"/>
    <property type="project" value="InterPro"/>
</dbReference>
<dbReference type="InterPro" id="IPR035899">
    <property type="entry name" value="DBL_dom_sf"/>
</dbReference>
<dbReference type="GO" id="GO:0005737">
    <property type="term" value="C:cytoplasm"/>
    <property type="evidence" value="ECO:0007669"/>
    <property type="project" value="UniProtKB-SubCell"/>
</dbReference>
<gene>
    <name evidence="10" type="ORF">GDO86_010270</name>
</gene>
<dbReference type="CDD" id="cd00160">
    <property type="entry name" value="RhoGEF"/>
    <property type="match status" value="1"/>
</dbReference>
<feature type="compositionally biased region" description="Basic and acidic residues" evidence="6">
    <location>
        <begin position="543"/>
        <end position="555"/>
    </location>
</feature>
<dbReference type="PROSITE" id="PS50003">
    <property type="entry name" value="PH_DOMAIN"/>
    <property type="match status" value="1"/>
</dbReference>
<evidence type="ECO:0000256" key="3">
    <source>
        <dbReference type="ARBA" id="ARBA00022490"/>
    </source>
</evidence>
<dbReference type="Gene3D" id="1.20.900.10">
    <property type="entry name" value="Dbl homology (DH) domain"/>
    <property type="match status" value="1"/>
</dbReference>
<dbReference type="CDD" id="cd01224">
    <property type="entry name" value="PH_Collybistin_ASEF"/>
    <property type="match status" value="1"/>
</dbReference>
<keyword evidence="2 5" id="KW-0728">SH3 domain</keyword>
<dbReference type="CDD" id="cd11973">
    <property type="entry name" value="SH3_ASEF"/>
    <property type="match status" value="1"/>
</dbReference>
<keyword evidence="3" id="KW-0963">Cytoplasm</keyword>
<evidence type="ECO:0000259" key="7">
    <source>
        <dbReference type="PROSITE" id="PS50002"/>
    </source>
</evidence>
<evidence type="ECO:0000259" key="9">
    <source>
        <dbReference type="PROSITE" id="PS50010"/>
    </source>
</evidence>
<dbReference type="Gene3D" id="2.30.29.30">
    <property type="entry name" value="Pleckstrin-homology domain (PH domain)/Phosphotyrosine-binding domain (PTB)"/>
    <property type="match status" value="1"/>
</dbReference>
<dbReference type="Pfam" id="PF00018">
    <property type="entry name" value="SH3_1"/>
    <property type="match status" value="1"/>
</dbReference>
<feature type="domain" description="PH" evidence="8">
    <location>
        <begin position="1557"/>
        <end position="1664"/>
    </location>
</feature>
<keyword evidence="4" id="KW-0344">Guanine-nucleotide releasing factor</keyword>
<proteinExistence type="predicted"/>
<evidence type="ECO:0000256" key="1">
    <source>
        <dbReference type="ARBA" id="ARBA00004496"/>
    </source>
</evidence>
<dbReference type="InterPro" id="IPR055251">
    <property type="entry name" value="SOS1_NGEF_PH"/>
</dbReference>
<protein>
    <recommendedName>
        <fullName evidence="12">Rho guanine nucleotide exchange factor 4</fullName>
    </recommendedName>
</protein>
<dbReference type="SUPFAM" id="SSF48065">
    <property type="entry name" value="DBL homology domain (DH-domain)"/>
    <property type="match status" value="1"/>
</dbReference>
<dbReference type="Gene3D" id="2.30.30.40">
    <property type="entry name" value="SH3 Domains"/>
    <property type="match status" value="1"/>
</dbReference>
<dbReference type="GO" id="GO:0005085">
    <property type="term" value="F:guanyl-nucleotide exchange factor activity"/>
    <property type="evidence" value="ECO:0007669"/>
    <property type="project" value="UniProtKB-KW"/>
</dbReference>
<reference evidence="10" key="1">
    <citation type="thesis" date="2020" institute="ProQuest LLC" country="789 East Eisenhower Parkway, Ann Arbor, MI, USA">
        <title>Comparative Genomics and Chromosome Evolution.</title>
        <authorList>
            <person name="Mudd A.B."/>
        </authorList>
    </citation>
    <scope>NUCLEOTIDE SEQUENCE</scope>
    <source>
        <strain evidence="10">Female2</strain>
        <tissue evidence="10">Blood</tissue>
    </source>
</reference>
<dbReference type="SMART" id="SM00325">
    <property type="entry name" value="RhoGEF"/>
    <property type="match status" value="1"/>
</dbReference>
<evidence type="ECO:0000256" key="2">
    <source>
        <dbReference type="ARBA" id="ARBA00022443"/>
    </source>
</evidence>
<comment type="caution">
    <text evidence="10">The sequence shown here is derived from an EMBL/GenBank/DDBJ whole genome shotgun (WGS) entry which is preliminary data.</text>
</comment>
<comment type="subcellular location">
    <subcellularLocation>
        <location evidence="1">Cytoplasm</location>
    </subcellularLocation>
</comment>
<evidence type="ECO:0000256" key="5">
    <source>
        <dbReference type="PROSITE-ProRule" id="PRU00192"/>
    </source>
</evidence>
<dbReference type="Proteomes" id="UP000812440">
    <property type="component" value="Chromosome 5"/>
</dbReference>
<evidence type="ECO:0000313" key="11">
    <source>
        <dbReference type="Proteomes" id="UP000812440"/>
    </source>
</evidence>
<dbReference type="FunFam" id="1.20.900.10:FF:000002">
    <property type="entry name" value="Rho guanine nucleotide exchange factor 9"/>
    <property type="match status" value="1"/>
</dbReference>
<evidence type="ECO:0000256" key="6">
    <source>
        <dbReference type="SAM" id="MobiDB-lite"/>
    </source>
</evidence>
<dbReference type="SUPFAM" id="SSF50729">
    <property type="entry name" value="PH domain-like"/>
    <property type="match status" value="1"/>
</dbReference>
<dbReference type="PROSITE" id="PS50010">
    <property type="entry name" value="DH_2"/>
    <property type="match status" value="1"/>
</dbReference>
<dbReference type="PANTHER" id="PTHR47544:SF2">
    <property type="entry name" value="RHO GUANINE NUCLEOTIDE EXCHANGE FACTOR 4"/>
    <property type="match status" value="1"/>
</dbReference>
<dbReference type="PROSITE" id="PS00741">
    <property type="entry name" value="DH_1"/>
    <property type="match status" value="1"/>
</dbReference>
<dbReference type="InterPro" id="IPR001331">
    <property type="entry name" value="GDS_CDC24_CS"/>
</dbReference>
<dbReference type="InterPro" id="IPR001849">
    <property type="entry name" value="PH_domain"/>
</dbReference>
<dbReference type="InterPro" id="IPR000219">
    <property type="entry name" value="DH_dom"/>
</dbReference>
<dbReference type="SMART" id="SM00233">
    <property type="entry name" value="PH"/>
    <property type="match status" value="1"/>
</dbReference>
<dbReference type="SUPFAM" id="SSF50044">
    <property type="entry name" value="SH3-domain"/>
    <property type="match status" value="1"/>
</dbReference>
<dbReference type="EMBL" id="JAACNH010000004">
    <property type="protein sequence ID" value="KAG8445427.1"/>
    <property type="molecule type" value="Genomic_DNA"/>
</dbReference>
<evidence type="ECO:0000256" key="4">
    <source>
        <dbReference type="ARBA" id="ARBA00022658"/>
    </source>
</evidence>
<keyword evidence="11" id="KW-1185">Reference proteome</keyword>
<dbReference type="OrthoDB" id="660555at2759"/>
<feature type="domain" description="DH" evidence="9">
    <location>
        <begin position="1342"/>
        <end position="1526"/>
    </location>
</feature>
<dbReference type="Pfam" id="PF22697">
    <property type="entry name" value="SOS1_NGEF_PH"/>
    <property type="match status" value="1"/>
</dbReference>
<organism evidence="10 11">
    <name type="scientific">Hymenochirus boettgeri</name>
    <name type="common">Congo dwarf clawed frog</name>
    <dbReference type="NCBI Taxonomy" id="247094"/>
    <lineage>
        <taxon>Eukaryota</taxon>
        <taxon>Metazoa</taxon>
        <taxon>Chordata</taxon>
        <taxon>Craniata</taxon>
        <taxon>Vertebrata</taxon>
        <taxon>Euteleostomi</taxon>
        <taxon>Amphibia</taxon>
        <taxon>Batrachia</taxon>
        <taxon>Anura</taxon>
        <taxon>Pipoidea</taxon>
        <taxon>Pipidae</taxon>
        <taxon>Pipinae</taxon>
        <taxon>Hymenochirus</taxon>
    </lineage>
</organism>
<feature type="region of interest" description="Disordered" evidence="6">
    <location>
        <begin position="528"/>
        <end position="562"/>
    </location>
</feature>
<dbReference type="PROSITE" id="PS50002">
    <property type="entry name" value="SH3"/>
    <property type="match status" value="1"/>
</dbReference>